<gene>
    <name evidence="1" type="ordered locus">AM1_2203</name>
</gene>
<organism evidence="1 2">
    <name type="scientific">Acaryochloris marina (strain MBIC 11017)</name>
    <dbReference type="NCBI Taxonomy" id="329726"/>
    <lineage>
        <taxon>Bacteria</taxon>
        <taxon>Bacillati</taxon>
        <taxon>Cyanobacteriota</taxon>
        <taxon>Cyanophyceae</taxon>
        <taxon>Acaryochloridales</taxon>
        <taxon>Acaryochloridaceae</taxon>
        <taxon>Acaryochloris</taxon>
    </lineage>
</organism>
<reference evidence="1 2" key="1">
    <citation type="journal article" date="2008" name="Proc. Natl. Acad. Sci. U.S.A.">
        <title>Niche adaptation and genome expansion in the chlorophyll d-producing cyanobacterium Acaryochloris marina.</title>
        <authorList>
            <person name="Swingley W.D."/>
            <person name="Chen M."/>
            <person name="Cheung P.C."/>
            <person name="Conrad A.L."/>
            <person name="Dejesa L.C."/>
            <person name="Hao J."/>
            <person name="Honchak B.M."/>
            <person name="Karbach L.E."/>
            <person name="Kurdoglu A."/>
            <person name="Lahiri S."/>
            <person name="Mastrian S.D."/>
            <person name="Miyashita H."/>
            <person name="Page L."/>
            <person name="Ramakrishna P."/>
            <person name="Satoh S."/>
            <person name="Sattley W.M."/>
            <person name="Shimada Y."/>
            <person name="Taylor H.L."/>
            <person name="Tomo T."/>
            <person name="Tsuchiya T."/>
            <person name="Wang Z.T."/>
            <person name="Raymond J."/>
            <person name="Mimuro M."/>
            <person name="Blankenship R.E."/>
            <person name="Touchman J.W."/>
        </authorList>
    </citation>
    <scope>NUCLEOTIDE SEQUENCE [LARGE SCALE GENOMIC DNA]</scope>
    <source>
        <strain evidence="2">MBIC 11017</strain>
    </source>
</reference>
<dbReference type="HOGENOM" id="CLU_3210973_0_0_3"/>
<accession>B0C0V7</accession>
<sequence>MAVVWTGEDSNLYPLFLSDNPNSSTLTDKVVNQEIHITDVLPLN</sequence>
<evidence type="ECO:0000313" key="2">
    <source>
        <dbReference type="Proteomes" id="UP000000268"/>
    </source>
</evidence>
<evidence type="ECO:0000313" key="1">
    <source>
        <dbReference type="EMBL" id="ABW27216.1"/>
    </source>
</evidence>
<dbReference type="AlphaFoldDB" id="B0C0V7"/>
<dbReference type="Proteomes" id="UP000000268">
    <property type="component" value="Chromosome"/>
</dbReference>
<dbReference type="KEGG" id="amr:AM1_2203"/>
<proteinExistence type="predicted"/>
<dbReference type="EMBL" id="CP000828">
    <property type="protein sequence ID" value="ABW27216.1"/>
    <property type="molecule type" value="Genomic_DNA"/>
</dbReference>
<name>B0C0V7_ACAM1</name>
<keyword evidence="2" id="KW-1185">Reference proteome</keyword>
<protein>
    <submittedName>
        <fullName evidence="1">Uncharacterized protein</fullName>
    </submittedName>
</protein>